<protein>
    <recommendedName>
        <fullName evidence="3">HNH endonuclease</fullName>
    </recommendedName>
</protein>
<comment type="caution">
    <text evidence="1">The sequence shown here is derived from an EMBL/GenBank/DDBJ whole genome shotgun (WGS) entry which is preliminary data.</text>
</comment>
<gene>
    <name evidence="1" type="ORF">N5J77_00535</name>
</gene>
<dbReference type="AlphaFoldDB" id="A0AA42WPZ5"/>
<organism evidence="1 2">
    <name type="scientific">Sphingobium yanoikuyae</name>
    <name type="common">Sphingomonas yanoikuyae</name>
    <dbReference type="NCBI Taxonomy" id="13690"/>
    <lineage>
        <taxon>Bacteria</taxon>
        <taxon>Pseudomonadati</taxon>
        <taxon>Pseudomonadota</taxon>
        <taxon>Alphaproteobacteria</taxon>
        <taxon>Sphingomonadales</taxon>
        <taxon>Sphingomonadaceae</taxon>
        <taxon>Sphingobium</taxon>
    </lineage>
</organism>
<dbReference type="RefSeq" id="WP_066768600.1">
    <property type="nucleotide sequence ID" value="NZ_JAOCKX010000001.1"/>
</dbReference>
<dbReference type="Gene3D" id="1.10.30.50">
    <property type="match status" value="1"/>
</dbReference>
<sequence length="279" mass="31093">MVMLLPVPGADCLTLIDAVVAERTKEPNKSFFQSIAAEWKVRVGVYIAHGGSPAQVQTWPAAEAKGGAFKNLYSHPAENSAQGAMLEALRGHDLDICPACGSPTPPETLDHYLPKGRYPQFAITPVNLTPMCDPCQRRKKEKTGNAVSPRFFIHPYFDAFSLPQIVQLDIAAPFVAPTFSLTPHPDLTVEETALVTTHMRELQVARRYVRFFRNEHRRLLRNVSKMRSTGLVVIDNIAAWQEGHAHPTANSWHHLFYDAVTRNTPLVDYLTNGDLPAFL</sequence>
<dbReference type="Proteomes" id="UP001162318">
    <property type="component" value="Unassembled WGS sequence"/>
</dbReference>
<proteinExistence type="predicted"/>
<evidence type="ECO:0000313" key="1">
    <source>
        <dbReference type="EMBL" id="MDH2129593.1"/>
    </source>
</evidence>
<reference evidence="1" key="1">
    <citation type="submission" date="2022-09" db="EMBL/GenBank/DDBJ databases">
        <title>Intensive care unit water sources are persistently colonized with multi-drug resistant bacteria and are the site of extensive horizontal gene transfer of antibiotic resistance genes.</title>
        <authorList>
            <person name="Diorio-Toth L."/>
        </authorList>
    </citation>
    <scope>NUCLEOTIDE SEQUENCE</scope>
    <source>
        <strain evidence="1">GD03659</strain>
    </source>
</reference>
<evidence type="ECO:0008006" key="3">
    <source>
        <dbReference type="Google" id="ProtNLM"/>
    </source>
</evidence>
<accession>A0AA42WPZ5</accession>
<dbReference type="EMBL" id="JAOCKX010000001">
    <property type="protein sequence ID" value="MDH2129593.1"/>
    <property type="molecule type" value="Genomic_DNA"/>
</dbReference>
<evidence type="ECO:0000313" key="2">
    <source>
        <dbReference type="Proteomes" id="UP001162318"/>
    </source>
</evidence>
<name>A0AA42WPZ5_SPHYA</name>